<comment type="caution">
    <text evidence="2">The sequence shown here is derived from an EMBL/GenBank/DDBJ whole genome shotgun (WGS) entry which is preliminary data.</text>
</comment>
<sequence length="136" mass="15537">MTLTHQEIFQRYVYAGPMSRDADALAELFTEDGVFETPLVPEGHSLPRRMVGREEIRTGIKAYYRRGSDNYGTINTQESRFVLHETADPAVFIVEIDTVLDAPDGKRTTMSLVQIFRTRDNLIVHLRDYFPTPTGD</sequence>
<name>A0ABP7R4X5_9PSEU</name>
<accession>A0ABP7R4X5</accession>
<evidence type="ECO:0000259" key="1">
    <source>
        <dbReference type="Pfam" id="PF12680"/>
    </source>
</evidence>
<feature type="domain" description="SnoaL-like" evidence="1">
    <location>
        <begin position="18"/>
        <end position="125"/>
    </location>
</feature>
<dbReference type="InterPro" id="IPR037401">
    <property type="entry name" value="SnoaL-like"/>
</dbReference>
<protein>
    <recommendedName>
        <fullName evidence="1">SnoaL-like domain-containing protein</fullName>
    </recommendedName>
</protein>
<dbReference type="Pfam" id="PF12680">
    <property type="entry name" value="SnoaL_2"/>
    <property type="match status" value="1"/>
</dbReference>
<dbReference type="InterPro" id="IPR032710">
    <property type="entry name" value="NTF2-like_dom_sf"/>
</dbReference>
<reference evidence="3" key="1">
    <citation type="journal article" date="2019" name="Int. J. Syst. Evol. Microbiol.">
        <title>The Global Catalogue of Microorganisms (GCM) 10K type strain sequencing project: providing services to taxonomists for standard genome sequencing and annotation.</title>
        <authorList>
            <consortium name="The Broad Institute Genomics Platform"/>
            <consortium name="The Broad Institute Genome Sequencing Center for Infectious Disease"/>
            <person name="Wu L."/>
            <person name="Ma J."/>
        </authorList>
    </citation>
    <scope>NUCLEOTIDE SEQUENCE [LARGE SCALE GENOMIC DNA]</scope>
    <source>
        <strain evidence="3">JCM 17342</strain>
    </source>
</reference>
<dbReference type="RefSeq" id="WP_344871289.1">
    <property type="nucleotide sequence ID" value="NZ_BAABAL010000005.1"/>
</dbReference>
<dbReference type="Gene3D" id="3.10.450.50">
    <property type="match status" value="1"/>
</dbReference>
<organism evidence="2 3">
    <name type="scientific">Allokutzneria multivorans</name>
    <dbReference type="NCBI Taxonomy" id="1142134"/>
    <lineage>
        <taxon>Bacteria</taxon>
        <taxon>Bacillati</taxon>
        <taxon>Actinomycetota</taxon>
        <taxon>Actinomycetes</taxon>
        <taxon>Pseudonocardiales</taxon>
        <taxon>Pseudonocardiaceae</taxon>
        <taxon>Allokutzneria</taxon>
    </lineage>
</organism>
<dbReference type="SUPFAM" id="SSF54427">
    <property type="entry name" value="NTF2-like"/>
    <property type="match status" value="1"/>
</dbReference>
<dbReference type="EMBL" id="BAABAL010000005">
    <property type="protein sequence ID" value="GAA3992477.1"/>
    <property type="molecule type" value="Genomic_DNA"/>
</dbReference>
<evidence type="ECO:0000313" key="3">
    <source>
        <dbReference type="Proteomes" id="UP001501747"/>
    </source>
</evidence>
<evidence type="ECO:0000313" key="2">
    <source>
        <dbReference type="EMBL" id="GAA3992477.1"/>
    </source>
</evidence>
<dbReference type="Proteomes" id="UP001501747">
    <property type="component" value="Unassembled WGS sequence"/>
</dbReference>
<keyword evidence="3" id="KW-1185">Reference proteome</keyword>
<gene>
    <name evidence="2" type="ORF">GCM10022247_09530</name>
</gene>
<proteinExistence type="predicted"/>